<comment type="caution">
    <text evidence="15">The sequence shown here is derived from an EMBL/GenBank/DDBJ whole genome shotgun (WGS) entry which is preliminary data.</text>
</comment>
<dbReference type="InterPro" id="IPR043131">
    <property type="entry name" value="BCAT-like_N"/>
</dbReference>
<evidence type="ECO:0000256" key="1">
    <source>
        <dbReference type="ARBA" id="ARBA00001933"/>
    </source>
</evidence>
<dbReference type="SUPFAM" id="SSF56752">
    <property type="entry name" value="D-aminoacid aminotransferase-like PLP-dependent enzymes"/>
    <property type="match status" value="1"/>
</dbReference>
<keyword evidence="4 14" id="KW-0663">Pyridoxal phosphate</keyword>
<evidence type="ECO:0000256" key="2">
    <source>
        <dbReference type="ARBA" id="ARBA00009320"/>
    </source>
</evidence>
<dbReference type="GO" id="GO:0008153">
    <property type="term" value="P:4-aminobenzoate biosynthetic process"/>
    <property type="evidence" value="ECO:0007669"/>
    <property type="project" value="UniProtKB-UniRule"/>
</dbReference>
<comment type="cofactor">
    <cofactor evidence="1 14">
        <name>pyridoxal 5'-phosphate</name>
        <dbReference type="ChEBI" id="CHEBI:597326"/>
    </cofactor>
</comment>
<comment type="similarity">
    <text evidence="2 13">Belongs to the class-IV pyridoxal-phosphate-dependent aminotransferase family.</text>
</comment>
<dbReference type="PROSITE" id="PS00770">
    <property type="entry name" value="AA_TRANSFER_CLASS_4"/>
    <property type="match status" value="1"/>
</dbReference>
<comment type="function">
    <text evidence="10">Involved in the biosynthesis of p-aminobenzoate (PABA), a precursor of tetrahydrofolate. Converts 4-amino-4-deoxychorismate into 4-aminobenzoate (PABA) and pyruvate.</text>
</comment>
<evidence type="ECO:0000256" key="12">
    <source>
        <dbReference type="NCBIfam" id="TIGR03461"/>
    </source>
</evidence>
<accession>A0A1A6C864</accession>
<dbReference type="InterPro" id="IPR001544">
    <property type="entry name" value="Aminotrans_IV"/>
</dbReference>
<name>A0A1A6C864_9GAMM</name>
<dbReference type="GO" id="GO:0005829">
    <property type="term" value="C:cytosol"/>
    <property type="evidence" value="ECO:0007669"/>
    <property type="project" value="TreeGrafter"/>
</dbReference>
<comment type="pathway">
    <text evidence="7">Cofactor biosynthesis; tetrahydrofolate biosynthesis; 4-aminobenzoate from chorismate: step 2/2.</text>
</comment>
<evidence type="ECO:0000313" key="15">
    <source>
        <dbReference type="EMBL" id="OBS10758.1"/>
    </source>
</evidence>
<dbReference type="InterPro" id="IPR036038">
    <property type="entry name" value="Aminotransferase-like"/>
</dbReference>
<protein>
    <recommendedName>
        <fullName evidence="11 12">Aminodeoxychorismate lyase</fullName>
        <ecNumber evidence="8 12">4.1.3.38</ecNumber>
    </recommendedName>
</protein>
<evidence type="ECO:0000256" key="4">
    <source>
        <dbReference type="ARBA" id="ARBA00022898"/>
    </source>
</evidence>
<evidence type="ECO:0000256" key="7">
    <source>
        <dbReference type="ARBA" id="ARBA00035633"/>
    </source>
</evidence>
<dbReference type="Pfam" id="PF01063">
    <property type="entry name" value="Aminotran_4"/>
    <property type="match status" value="1"/>
</dbReference>
<evidence type="ECO:0000256" key="3">
    <source>
        <dbReference type="ARBA" id="ARBA00011738"/>
    </source>
</evidence>
<evidence type="ECO:0000256" key="10">
    <source>
        <dbReference type="ARBA" id="ARBA00054027"/>
    </source>
</evidence>
<gene>
    <name evidence="15" type="ORF">Thpro_020474</name>
</gene>
<dbReference type="EC" id="4.1.3.38" evidence="8 12"/>
<dbReference type="Gene3D" id="3.30.470.10">
    <property type="match status" value="1"/>
</dbReference>
<dbReference type="InterPro" id="IPR050571">
    <property type="entry name" value="Class-IV_PLP-Dep_Aminotrnsfr"/>
</dbReference>
<dbReference type="EMBL" id="JQSG02000001">
    <property type="protein sequence ID" value="OBS10758.1"/>
    <property type="molecule type" value="Genomic_DNA"/>
</dbReference>
<proteinExistence type="inferred from homology"/>
<evidence type="ECO:0000256" key="9">
    <source>
        <dbReference type="ARBA" id="ARBA00049529"/>
    </source>
</evidence>
<keyword evidence="16" id="KW-1185">Reference proteome</keyword>
<dbReference type="GO" id="GO:0030170">
    <property type="term" value="F:pyridoxal phosphate binding"/>
    <property type="evidence" value="ECO:0007669"/>
    <property type="project" value="InterPro"/>
</dbReference>
<evidence type="ECO:0000256" key="14">
    <source>
        <dbReference type="RuleBase" id="RU004516"/>
    </source>
</evidence>
<dbReference type="GO" id="GO:0046656">
    <property type="term" value="P:folic acid biosynthetic process"/>
    <property type="evidence" value="ECO:0007669"/>
    <property type="project" value="UniProtKB-KW"/>
</dbReference>
<organism evidence="15 16">
    <name type="scientific">Acidihalobacter prosperus</name>
    <dbReference type="NCBI Taxonomy" id="160660"/>
    <lineage>
        <taxon>Bacteria</taxon>
        <taxon>Pseudomonadati</taxon>
        <taxon>Pseudomonadota</taxon>
        <taxon>Gammaproteobacteria</taxon>
        <taxon>Chromatiales</taxon>
        <taxon>Ectothiorhodospiraceae</taxon>
        <taxon>Acidihalobacter</taxon>
    </lineage>
</organism>
<dbReference type="PANTHER" id="PTHR42743">
    <property type="entry name" value="AMINO-ACID AMINOTRANSFERASE"/>
    <property type="match status" value="1"/>
</dbReference>
<dbReference type="InterPro" id="IPR018300">
    <property type="entry name" value="Aminotrans_IV_CS"/>
</dbReference>
<dbReference type="NCBIfam" id="TIGR03461">
    <property type="entry name" value="pabC_Proteo"/>
    <property type="match status" value="1"/>
</dbReference>
<comment type="catalytic activity">
    <reaction evidence="9">
        <text>4-amino-4-deoxychorismate = 4-aminobenzoate + pyruvate + H(+)</text>
        <dbReference type="Rhea" id="RHEA:16201"/>
        <dbReference type="ChEBI" id="CHEBI:15361"/>
        <dbReference type="ChEBI" id="CHEBI:15378"/>
        <dbReference type="ChEBI" id="CHEBI:17836"/>
        <dbReference type="ChEBI" id="CHEBI:58406"/>
        <dbReference type="EC" id="4.1.3.38"/>
    </reaction>
</comment>
<comment type="subunit">
    <text evidence="3">Homodimer.</text>
</comment>
<evidence type="ECO:0000256" key="6">
    <source>
        <dbReference type="ARBA" id="ARBA00023239"/>
    </source>
</evidence>
<keyword evidence="5" id="KW-0289">Folate biosynthesis</keyword>
<dbReference type="Gene3D" id="3.20.10.10">
    <property type="entry name" value="D-amino Acid Aminotransferase, subunit A, domain 2"/>
    <property type="match status" value="1"/>
</dbReference>
<evidence type="ECO:0000256" key="13">
    <source>
        <dbReference type="RuleBase" id="RU004106"/>
    </source>
</evidence>
<dbReference type="InterPro" id="IPR043132">
    <property type="entry name" value="BCAT-like_C"/>
</dbReference>
<sequence length="271" mass="30252">MAMHDETDTLPRLSANDRGLAYGHGLFETLELREGQLPHWPRHWRRLAEGCRRLGLPVPDRDALGGALLAEGPASGRHVLKLILTAGTGGRGYRPPPVIEPVRVVSRHPWPIYPESHTEHGVIVRHCRTRLPVDPLLAGLKHLNRLHQVLARAEWQDEGIAEGLMSDADGQVIEGTMSNVFWIEDGTLLTPDLGRCGVAGIMRERILDWASATGIETLIEPLAPDRLRQADGLFICNSVIGLWPVRRLDNHEMRIPSLMRELLQAVRERAC</sequence>
<dbReference type="Proteomes" id="UP000029273">
    <property type="component" value="Unassembled WGS sequence"/>
</dbReference>
<dbReference type="CDD" id="cd01559">
    <property type="entry name" value="ADCL_like"/>
    <property type="match status" value="1"/>
</dbReference>
<dbReference type="FunFam" id="3.20.10.10:FF:000002">
    <property type="entry name" value="D-alanine aminotransferase"/>
    <property type="match status" value="1"/>
</dbReference>
<evidence type="ECO:0000256" key="5">
    <source>
        <dbReference type="ARBA" id="ARBA00022909"/>
    </source>
</evidence>
<evidence type="ECO:0000256" key="8">
    <source>
        <dbReference type="ARBA" id="ARBA00035676"/>
    </source>
</evidence>
<evidence type="ECO:0000313" key="16">
    <source>
        <dbReference type="Proteomes" id="UP000029273"/>
    </source>
</evidence>
<dbReference type="AlphaFoldDB" id="A0A1A6C864"/>
<dbReference type="NCBIfam" id="NF004761">
    <property type="entry name" value="PRK06092.1"/>
    <property type="match status" value="1"/>
</dbReference>
<evidence type="ECO:0000256" key="11">
    <source>
        <dbReference type="ARBA" id="ARBA00069174"/>
    </source>
</evidence>
<dbReference type="GO" id="GO:0008696">
    <property type="term" value="F:4-amino-4-deoxychorismate lyase activity"/>
    <property type="evidence" value="ECO:0007669"/>
    <property type="project" value="UniProtKB-UniRule"/>
</dbReference>
<reference evidence="15 16" key="1">
    <citation type="journal article" date="2014" name="Genome Announc.">
        <title>Draft Genome Sequence of the Iron-Oxidizing, Acidophilic, and Halotolerant 'Thiobacillus prosperus' Type Strain DSM 5130.</title>
        <authorList>
            <person name="Ossandon F.J."/>
            <person name="Cardenas J.P."/>
            <person name="Corbett M."/>
            <person name="Quatrini R."/>
            <person name="Holmes D.S."/>
            <person name="Watkin E."/>
        </authorList>
    </citation>
    <scope>NUCLEOTIDE SEQUENCE [LARGE SCALE GENOMIC DNA]</scope>
    <source>
        <strain evidence="15 16">DSM 5130</strain>
    </source>
</reference>
<dbReference type="InterPro" id="IPR017824">
    <property type="entry name" value="Aminodeoxychorismate_lyase_IV"/>
</dbReference>
<keyword evidence="6 15" id="KW-0456">Lyase</keyword>
<dbReference type="PANTHER" id="PTHR42743:SF2">
    <property type="entry name" value="AMINODEOXYCHORISMATE LYASE"/>
    <property type="match status" value="1"/>
</dbReference>